<dbReference type="InterPro" id="IPR047641">
    <property type="entry name" value="ABC_transpr_MalK/UgpC-like"/>
</dbReference>
<gene>
    <name evidence="5" type="ORF">KQI89_01215</name>
</gene>
<evidence type="ECO:0000313" key="5">
    <source>
        <dbReference type="EMBL" id="MBU5590373.1"/>
    </source>
</evidence>
<dbReference type="InterPro" id="IPR003439">
    <property type="entry name" value="ABC_transporter-like_ATP-bd"/>
</dbReference>
<reference evidence="5 6" key="1">
    <citation type="submission" date="2021-06" db="EMBL/GenBank/DDBJ databases">
        <authorList>
            <person name="Sun Q."/>
            <person name="Li D."/>
        </authorList>
    </citation>
    <scope>NUCLEOTIDE SEQUENCE [LARGE SCALE GENOMIC DNA]</scope>
    <source>
        <strain evidence="5 6">MSJ-4</strain>
    </source>
</reference>
<feature type="domain" description="ABC transporter" evidence="4">
    <location>
        <begin position="3"/>
        <end position="233"/>
    </location>
</feature>
<dbReference type="Proteomes" id="UP000736583">
    <property type="component" value="Unassembled WGS sequence"/>
</dbReference>
<dbReference type="SMART" id="SM00382">
    <property type="entry name" value="AAA"/>
    <property type="match status" value="1"/>
</dbReference>
<dbReference type="InterPro" id="IPR017871">
    <property type="entry name" value="ABC_transporter-like_CS"/>
</dbReference>
<keyword evidence="5" id="KW-0547">Nucleotide-binding</keyword>
<evidence type="ECO:0000256" key="2">
    <source>
        <dbReference type="ARBA" id="ARBA00022475"/>
    </source>
</evidence>
<evidence type="ECO:0000313" key="6">
    <source>
        <dbReference type="Proteomes" id="UP000736583"/>
    </source>
</evidence>
<dbReference type="InterPro" id="IPR003593">
    <property type="entry name" value="AAA+_ATPase"/>
</dbReference>
<dbReference type="PANTHER" id="PTHR43875">
    <property type="entry name" value="MALTODEXTRIN IMPORT ATP-BINDING PROTEIN MSMX"/>
    <property type="match status" value="1"/>
</dbReference>
<dbReference type="InterPro" id="IPR015853">
    <property type="entry name" value="ABC_transpr_FbpC"/>
</dbReference>
<dbReference type="GO" id="GO:0005524">
    <property type="term" value="F:ATP binding"/>
    <property type="evidence" value="ECO:0007669"/>
    <property type="project" value="UniProtKB-KW"/>
</dbReference>
<keyword evidence="6" id="KW-1185">Reference proteome</keyword>
<accession>A0ABS6EWK7</accession>
<keyword evidence="2" id="KW-1003">Cell membrane</keyword>
<keyword evidence="3" id="KW-0472">Membrane</keyword>
<dbReference type="PANTHER" id="PTHR43875:SF1">
    <property type="entry name" value="OSMOPROTECTIVE COMPOUNDS UPTAKE ATP-BINDING PROTEIN GGTA"/>
    <property type="match status" value="1"/>
</dbReference>
<comment type="caution">
    <text evidence="5">The sequence shown here is derived from an EMBL/GenBank/DDBJ whole genome shotgun (WGS) entry which is preliminary data.</text>
</comment>
<dbReference type="CDD" id="cd03259">
    <property type="entry name" value="ABC_Carb_Solutes_like"/>
    <property type="match status" value="1"/>
</dbReference>
<dbReference type="Pfam" id="PF00005">
    <property type="entry name" value="ABC_tran"/>
    <property type="match status" value="1"/>
</dbReference>
<keyword evidence="5" id="KW-0067">ATP-binding</keyword>
<evidence type="ECO:0000256" key="3">
    <source>
        <dbReference type="ARBA" id="ARBA00023136"/>
    </source>
</evidence>
<proteinExistence type="predicted"/>
<evidence type="ECO:0000259" key="4">
    <source>
        <dbReference type="PROSITE" id="PS50893"/>
    </source>
</evidence>
<name>A0ABS6EWK7_9CLOT</name>
<keyword evidence="1" id="KW-0813">Transport</keyword>
<evidence type="ECO:0000256" key="1">
    <source>
        <dbReference type="ARBA" id="ARBA00022448"/>
    </source>
</evidence>
<protein>
    <submittedName>
        <fullName evidence="5">ABC transporter ATP-binding protein</fullName>
    </submittedName>
</protein>
<dbReference type="RefSeq" id="WP_216455587.1">
    <property type="nucleotide sequence ID" value="NZ_JAHLQL010000001.1"/>
</dbReference>
<dbReference type="EMBL" id="JAHLQL010000001">
    <property type="protein sequence ID" value="MBU5590373.1"/>
    <property type="molecule type" value="Genomic_DNA"/>
</dbReference>
<organism evidence="5 6">
    <name type="scientific">Clostridium simiarum</name>
    <dbReference type="NCBI Taxonomy" id="2841506"/>
    <lineage>
        <taxon>Bacteria</taxon>
        <taxon>Bacillati</taxon>
        <taxon>Bacillota</taxon>
        <taxon>Clostridia</taxon>
        <taxon>Eubacteriales</taxon>
        <taxon>Clostridiaceae</taxon>
        <taxon>Clostridium</taxon>
    </lineage>
</organism>
<dbReference type="PROSITE" id="PS00211">
    <property type="entry name" value="ABC_TRANSPORTER_1"/>
    <property type="match status" value="1"/>
</dbReference>
<dbReference type="PROSITE" id="PS50893">
    <property type="entry name" value="ABC_TRANSPORTER_2"/>
    <property type="match status" value="1"/>
</dbReference>
<sequence>MKVTITNLRKQYEEVIAVDDLNVIVKDGELVSILGPSGCGKSTLLYMLAGIVDPTAGQISFNEEIINSVPIEKRNIGLVFQNYSLYPHLTVLENLIFPLRMKGMKKGQAIEEAKIISKTLRIEELLKRKPKELSGGQQQRVAIGRALIKKPGLLLMDEPFSNLDAALRVEMREEIRNLQKDFNITTLFVTHDQEEALSISDKILLMHKGKAIQYSTGEELYHNPNSVYGARFIGSPKINIFEKSEFIRFFNNLEDISEDGDIKNFGIRPEDIEIYTKKEYEELIPAYISNILSLGRDTHITLVFKGIEIRAIITGESNYNVGQDVYLKFKKIHRFKD</sequence>